<accession>A0A4Q9P0B3</accession>
<name>A0A4Q9P0B3_9APHY</name>
<proteinExistence type="predicted"/>
<feature type="region of interest" description="Disordered" evidence="1">
    <location>
        <begin position="516"/>
        <end position="539"/>
    </location>
</feature>
<gene>
    <name evidence="2" type="ORF">BD310DRAFT_923259</name>
</gene>
<dbReference type="EMBL" id="ML145106">
    <property type="protein sequence ID" value="TBU60318.1"/>
    <property type="molecule type" value="Genomic_DNA"/>
</dbReference>
<feature type="compositionally biased region" description="Low complexity" evidence="1">
    <location>
        <begin position="518"/>
        <end position="539"/>
    </location>
</feature>
<keyword evidence="3" id="KW-1185">Reference proteome</keyword>
<reference evidence="2 3" key="1">
    <citation type="submission" date="2019-01" db="EMBL/GenBank/DDBJ databases">
        <title>Draft genome sequences of three monokaryotic isolates of the white-rot basidiomycete fungus Dichomitus squalens.</title>
        <authorList>
            <consortium name="DOE Joint Genome Institute"/>
            <person name="Lopez S.C."/>
            <person name="Andreopoulos B."/>
            <person name="Pangilinan J."/>
            <person name="Lipzen A."/>
            <person name="Riley R."/>
            <person name="Ahrendt S."/>
            <person name="Ng V."/>
            <person name="Barry K."/>
            <person name="Daum C."/>
            <person name="Grigoriev I.V."/>
            <person name="Hilden K.S."/>
            <person name="Makela M.R."/>
            <person name="de Vries R.P."/>
        </authorList>
    </citation>
    <scope>NUCLEOTIDE SEQUENCE [LARGE SCALE GENOMIC DNA]</scope>
    <source>
        <strain evidence="2 3">CBS 464.89</strain>
    </source>
</reference>
<evidence type="ECO:0000313" key="3">
    <source>
        <dbReference type="Proteomes" id="UP000292082"/>
    </source>
</evidence>
<dbReference type="Proteomes" id="UP000292082">
    <property type="component" value="Unassembled WGS sequence"/>
</dbReference>
<protein>
    <submittedName>
        <fullName evidence="2">Uncharacterized protein</fullName>
    </submittedName>
</protein>
<dbReference type="AlphaFoldDB" id="A0A4Q9P0B3"/>
<sequence length="539" mass="60963">MDVEQIAASVDRLPPELLAYIFQVLQLLVGWPQLPNCSGPTLSEAATWIRVTWVCRYWRCVALDCPTLWASIVDSGWWNNTTWLTTFLERSGETPLQLKLDDDDADLEAAVIAIRPLIHRVRRLELWTYDQPLSSVLAQLPGRFDVLEEAELSSCYCDPSDDSPVDDELHLSPGHFPSLRSLILTNAHPAWETFSLANLNEFHVIDASTSPSTAATLRLMRDSPHLRIFKLDFTKLAPSLEPPYDAYGTISLAYLKEFRISGTPREVTYVLDRIIVPSTCSIGVCYTWNEHPGALSLIRSMFPYQLAFKNTVPHYVALTLHLGDDHVALFCSRGDGNSVMSLRVSREHPAVQSIVAEDTWSSLLGAFSSSPLTRINMWFYSDTSISFPMWITLFERFPLQTVQIGFPYTYSSQLWRLQYLFDALRAPCSSKVRLLELFDLFIDAALTDAIIDLLERRAATNIRLDTLMLFGCYLEKSLEPQEFKRRLEPYVKPVFKYRGNHYWGAYAEVDYLRISHGPSSSPSSALSSLSSSASSASED</sequence>
<dbReference type="Gene3D" id="1.20.1280.50">
    <property type="match status" value="1"/>
</dbReference>
<organism evidence="2 3">
    <name type="scientific">Dichomitus squalens</name>
    <dbReference type="NCBI Taxonomy" id="114155"/>
    <lineage>
        <taxon>Eukaryota</taxon>
        <taxon>Fungi</taxon>
        <taxon>Dikarya</taxon>
        <taxon>Basidiomycota</taxon>
        <taxon>Agaricomycotina</taxon>
        <taxon>Agaricomycetes</taxon>
        <taxon>Polyporales</taxon>
        <taxon>Polyporaceae</taxon>
        <taxon>Dichomitus</taxon>
    </lineage>
</organism>
<evidence type="ECO:0000313" key="2">
    <source>
        <dbReference type="EMBL" id="TBU60318.1"/>
    </source>
</evidence>
<evidence type="ECO:0000256" key="1">
    <source>
        <dbReference type="SAM" id="MobiDB-lite"/>
    </source>
</evidence>